<keyword evidence="2" id="KW-0472">Membrane</keyword>
<accession>A0A1S7LP11</accession>
<dbReference type="InterPro" id="IPR007313">
    <property type="entry name" value="FxsA"/>
</dbReference>
<gene>
    <name evidence="3" type="primary">fxsA</name>
    <name evidence="3" type="ORF">MAGMO_3780</name>
</gene>
<name>A0A1S7LP11_MAGMO</name>
<organism evidence="3">
    <name type="scientific">Magnetococcus massalia (strain MO-1)</name>
    <dbReference type="NCBI Taxonomy" id="451514"/>
    <lineage>
        <taxon>Bacteria</taxon>
        <taxon>Pseudomonadati</taxon>
        <taxon>Pseudomonadota</taxon>
        <taxon>Magnetococcia</taxon>
        <taxon>Magnetococcales</taxon>
        <taxon>Magnetococcaceae</taxon>
        <taxon>Magnetococcus</taxon>
    </lineage>
</organism>
<dbReference type="PANTHER" id="PTHR35335:SF1">
    <property type="entry name" value="UPF0716 PROTEIN FXSA"/>
    <property type="match status" value="1"/>
</dbReference>
<feature type="region of interest" description="Disordered" evidence="1">
    <location>
        <begin position="128"/>
        <end position="158"/>
    </location>
</feature>
<feature type="transmembrane region" description="Helical" evidence="2">
    <location>
        <begin position="69"/>
        <end position="91"/>
    </location>
</feature>
<evidence type="ECO:0000313" key="3">
    <source>
        <dbReference type="EMBL" id="CRH07909.1"/>
    </source>
</evidence>
<dbReference type="NCBIfam" id="NF008528">
    <property type="entry name" value="PRK11463.1-2"/>
    <property type="match status" value="1"/>
</dbReference>
<dbReference type="PANTHER" id="PTHR35335">
    <property type="entry name" value="UPF0716 PROTEIN FXSA"/>
    <property type="match status" value="1"/>
</dbReference>
<proteinExistence type="predicted"/>
<feature type="transmembrane region" description="Helical" evidence="2">
    <location>
        <begin position="106"/>
        <end position="125"/>
    </location>
</feature>
<feature type="compositionally biased region" description="Basic and acidic residues" evidence="1">
    <location>
        <begin position="134"/>
        <end position="151"/>
    </location>
</feature>
<reference evidence="3" key="1">
    <citation type="submission" date="2015-04" db="EMBL/GenBank/DDBJ databases">
        <authorList>
            <person name="Syromyatnikov M.Y."/>
            <person name="Popov V.N."/>
        </authorList>
    </citation>
    <scope>NUCLEOTIDE SEQUENCE</scope>
    <source>
        <strain evidence="3">MO-1</strain>
    </source>
</reference>
<feature type="transmembrane region" description="Helical" evidence="2">
    <location>
        <begin position="30"/>
        <end position="48"/>
    </location>
</feature>
<dbReference type="EMBL" id="LO017727">
    <property type="protein sequence ID" value="CRH07909.1"/>
    <property type="molecule type" value="Genomic_DNA"/>
</dbReference>
<evidence type="ECO:0000256" key="2">
    <source>
        <dbReference type="SAM" id="Phobius"/>
    </source>
</evidence>
<keyword evidence="2" id="KW-0812">Transmembrane</keyword>
<dbReference type="GO" id="GO:0016020">
    <property type="term" value="C:membrane"/>
    <property type="evidence" value="ECO:0007669"/>
    <property type="project" value="InterPro"/>
</dbReference>
<protein>
    <submittedName>
        <fullName evidence="3">FxsA cytoplasmic membrane protein</fullName>
    </submittedName>
</protein>
<feature type="transmembrane region" description="Helical" evidence="2">
    <location>
        <begin position="7"/>
        <end position="24"/>
    </location>
</feature>
<evidence type="ECO:0000256" key="1">
    <source>
        <dbReference type="SAM" id="MobiDB-lite"/>
    </source>
</evidence>
<dbReference type="AlphaFoldDB" id="A0A1S7LP11"/>
<dbReference type="Pfam" id="PF04186">
    <property type="entry name" value="FxsA"/>
    <property type="match status" value="1"/>
</dbReference>
<keyword evidence="2" id="KW-1133">Transmembrane helix</keyword>
<sequence>MRLLIPLFIIGFIVLEINVIAMVGDAIGGWTTFFSIIASAVVGIAIVRHEGIKTLFNMQNKMAHGETPTAHLVDGLLLLLAGVLLLLPGFISDTIGLLLALPLSRVPLRFILMQSFMALVLAKAGQAAGSRAGRSGEDVVEGEFKRDDDPKQGPPSLS</sequence>